<evidence type="ECO:0000256" key="7">
    <source>
        <dbReference type="ARBA" id="ARBA00022490"/>
    </source>
</evidence>
<dbReference type="NCBIfam" id="TIGR00070">
    <property type="entry name" value="hisG"/>
    <property type="match status" value="1"/>
</dbReference>
<dbReference type="PANTHER" id="PTHR21403:SF8">
    <property type="entry name" value="ATP PHOSPHORIBOSYLTRANSFERASE"/>
    <property type="match status" value="1"/>
</dbReference>
<dbReference type="NCBIfam" id="TIGR03455">
    <property type="entry name" value="HisG_C-term"/>
    <property type="match status" value="1"/>
</dbReference>
<dbReference type="OrthoDB" id="2574at2759"/>
<evidence type="ECO:0000256" key="13">
    <source>
        <dbReference type="ARBA" id="ARBA00023102"/>
    </source>
</evidence>
<evidence type="ECO:0000256" key="4">
    <source>
        <dbReference type="ARBA" id="ARBA00009372"/>
    </source>
</evidence>
<dbReference type="InterPro" id="IPR018198">
    <property type="entry name" value="ATP_PRibTrfase_CS"/>
</dbReference>
<dbReference type="Gene3D" id="3.30.70.120">
    <property type="match status" value="1"/>
</dbReference>
<dbReference type="FunFam" id="3.30.70.120:FF:000003">
    <property type="entry name" value="ATP phosphoribosyltransferase"/>
    <property type="match status" value="1"/>
</dbReference>
<keyword evidence="12" id="KW-0067">ATP-binding</keyword>
<evidence type="ECO:0000313" key="16">
    <source>
        <dbReference type="EMBL" id="KXS12044.1"/>
    </source>
</evidence>
<evidence type="ECO:0000256" key="6">
    <source>
        <dbReference type="ARBA" id="ARBA00020998"/>
    </source>
</evidence>
<keyword evidence="7" id="KW-0963">Cytoplasm</keyword>
<evidence type="ECO:0000256" key="9">
    <source>
        <dbReference type="ARBA" id="ARBA00022676"/>
    </source>
</evidence>
<dbReference type="InterPro" id="IPR013115">
    <property type="entry name" value="HisG_C"/>
</dbReference>
<gene>
    <name evidence="16" type="ORF">M427DRAFT_137604</name>
</gene>
<keyword evidence="8" id="KW-0028">Amino-acid biosynthesis</keyword>
<evidence type="ECO:0000256" key="2">
    <source>
        <dbReference type="ARBA" id="ARBA00004496"/>
    </source>
</evidence>
<dbReference type="GO" id="GO:0003879">
    <property type="term" value="F:ATP phosphoribosyltransferase activity"/>
    <property type="evidence" value="ECO:0007669"/>
    <property type="project" value="UniProtKB-EC"/>
</dbReference>
<dbReference type="InterPro" id="IPR020621">
    <property type="entry name" value="ATP-PRT_HisG_long"/>
</dbReference>
<dbReference type="InterPro" id="IPR011322">
    <property type="entry name" value="N-reg_PII-like_a/b"/>
</dbReference>
<dbReference type="AlphaFoldDB" id="A0A139A5L8"/>
<keyword evidence="13" id="KW-0368">Histidine biosynthesis</keyword>
<comment type="subcellular location">
    <subcellularLocation>
        <location evidence="2">Cytoplasm</location>
    </subcellularLocation>
</comment>
<evidence type="ECO:0000256" key="1">
    <source>
        <dbReference type="ARBA" id="ARBA00000915"/>
    </source>
</evidence>
<organism evidence="16 17">
    <name type="scientific">Gonapodya prolifera (strain JEL478)</name>
    <name type="common">Monoblepharis prolifera</name>
    <dbReference type="NCBI Taxonomy" id="1344416"/>
    <lineage>
        <taxon>Eukaryota</taxon>
        <taxon>Fungi</taxon>
        <taxon>Fungi incertae sedis</taxon>
        <taxon>Chytridiomycota</taxon>
        <taxon>Chytridiomycota incertae sedis</taxon>
        <taxon>Monoblepharidomycetes</taxon>
        <taxon>Monoblepharidales</taxon>
        <taxon>Gonapodyaceae</taxon>
        <taxon>Gonapodya</taxon>
    </lineage>
</organism>
<comment type="pathway">
    <text evidence="3">Amino-acid biosynthesis; L-histidine biosynthesis; L-histidine from 5-phospho-alpha-D-ribose 1-diphosphate: step 1/9.</text>
</comment>
<name>A0A139A5L8_GONPJ</name>
<dbReference type="EMBL" id="KQ965792">
    <property type="protein sequence ID" value="KXS12044.1"/>
    <property type="molecule type" value="Genomic_DNA"/>
</dbReference>
<dbReference type="STRING" id="1344416.A0A139A5L8"/>
<dbReference type="PANTHER" id="PTHR21403">
    <property type="entry name" value="ATP PHOSPHORIBOSYLTRANSFERASE ATP-PRTASE"/>
    <property type="match status" value="1"/>
</dbReference>
<dbReference type="OMA" id="ITAKKYV"/>
<accession>A0A139A5L8</accession>
<evidence type="ECO:0000256" key="8">
    <source>
        <dbReference type="ARBA" id="ARBA00022605"/>
    </source>
</evidence>
<dbReference type="FunFam" id="3.40.190.10:FF:000123">
    <property type="entry name" value="HIS1p ATP phosphoribosyltransferase"/>
    <property type="match status" value="1"/>
</dbReference>
<feature type="domain" description="Histidine biosynthesis HisG C-terminal" evidence="15">
    <location>
        <begin position="274"/>
        <end position="345"/>
    </location>
</feature>
<proteinExistence type="inferred from homology"/>
<dbReference type="Gene3D" id="3.40.190.10">
    <property type="entry name" value="Periplasmic binding protein-like II"/>
    <property type="match status" value="2"/>
</dbReference>
<keyword evidence="11" id="KW-0547">Nucleotide-binding</keyword>
<evidence type="ECO:0000313" key="17">
    <source>
        <dbReference type="Proteomes" id="UP000070544"/>
    </source>
</evidence>
<dbReference type="EC" id="2.4.2.17" evidence="5"/>
<dbReference type="InterPro" id="IPR001348">
    <property type="entry name" value="ATP_PRibTrfase_HisG"/>
</dbReference>
<comment type="similarity">
    <text evidence="4">Belongs to the ATP phosphoribosyltransferase family.</text>
</comment>
<sequence>MASNNGPIDIRIGTAPLANPAVAAVYQPLTTPFGSPPVESVTRNHSRVPSNTTFGDLSDLSDRLLFAVPKKGRLAELTLKFLEGADVQFNRKNRLDIALSTNLPVAVVFLPAADIPKYIADGNVDLGITGRDMIAEADVKLNEVLALGFGKCKLCVQVPIRSGIRDPKDLAGKRIVTSFENLAKKYFGELDSAVKSVSPTHIEYVSGSVEAACALGLADGIIDLVESGETMRAAGLVAIHTIIESETVLVSNPHTSKQPLIDKISNRIAGYVNAQRYYYCTYNAPKDRLKEFHRITPGKKAPTVTPLDDEDWVSVSAMVEKKSAAEIMDKLEIAGARDILLFALANTRV</sequence>
<dbReference type="Pfam" id="PF01634">
    <property type="entry name" value="HisG"/>
    <property type="match status" value="1"/>
</dbReference>
<comment type="catalytic activity">
    <reaction evidence="1">
        <text>1-(5-phospho-beta-D-ribosyl)-ATP + diphosphate = 5-phospho-alpha-D-ribose 1-diphosphate + ATP</text>
        <dbReference type="Rhea" id="RHEA:18473"/>
        <dbReference type="ChEBI" id="CHEBI:30616"/>
        <dbReference type="ChEBI" id="CHEBI:33019"/>
        <dbReference type="ChEBI" id="CHEBI:58017"/>
        <dbReference type="ChEBI" id="CHEBI:73183"/>
        <dbReference type="EC" id="2.4.2.17"/>
    </reaction>
</comment>
<dbReference type="GO" id="GO:0000287">
    <property type="term" value="F:magnesium ion binding"/>
    <property type="evidence" value="ECO:0007669"/>
    <property type="project" value="InterPro"/>
</dbReference>
<evidence type="ECO:0000256" key="5">
    <source>
        <dbReference type="ARBA" id="ARBA00011946"/>
    </source>
</evidence>
<keyword evidence="9 16" id="KW-0328">Glycosyltransferase</keyword>
<keyword evidence="10 16" id="KW-0808">Transferase</keyword>
<dbReference type="HAMAP" id="MF_00079">
    <property type="entry name" value="HisG_Long"/>
    <property type="match status" value="1"/>
</dbReference>
<keyword evidence="17" id="KW-1185">Reference proteome</keyword>
<dbReference type="Pfam" id="PF08029">
    <property type="entry name" value="HisG_C"/>
    <property type="match status" value="1"/>
</dbReference>
<dbReference type="PROSITE" id="PS01316">
    <property type="entry name" value="ATP_P_PHORIBOSYLTR"/>
    <property type="match status" value="1"/>
</dbReference>
<feature type="domain" description="ATP phosphoribosyltransferase catalytic" evidence="14">
    <location>
        <begin position="112"/>
        <end position="269"/>
    </location>
</feature>
<dbReference type="UniPathway" id="UPA00031">
    <property type="reaction ID" value="UER00006"/>
</dbReference>
<dbReference type="SUPFAM" id="SSF53850">
    <property type="entry name" value="Periplasmic binding protein-like II"/>
    <property type="match status" value="1"/>
</dbReference>
<dbReference type="SUPFAM" id="SSF54913">
    <property type="entry name" value="GlnB-like"/>
    <property type="match status" value="1"/>
</dbReference>
<reference evidence="16 17" key="1">
    <citation type="journal article" date="2015" name="Genome Biol. Evol.">
        <title>Phylogenomic analyses indicate that early fungi evolved digesting cell walls of algal ancestors of land plants.</title>
        <authorList>
            <person name="Chang Y."/>
            <person name="Wang S."/>
            <person name="Sekimoto S."/>
            <person name="Aerts A.L."/>
            <person name="Choi C."/>
            <person name="Clum A."/>
            <person name="LaButti K.M."/>
            <person name="Lindquist E.A."/>
            <person name="Yee Ngan C."/>
            <person name="Ohm R.A."/>
            <person name="Salamov A.A."/>
            <person name="Grigoriev I.V."/>
            <person name="Spatafora J.W."/>
            <person name="Berbee M.L."/>
        </authorList>
    </citation>
    <scope>NUCLEOTIDE SEQUENCE [LARGE SCALE GENOMIC DNA]</scope>
    <source>
        <strain evidence="16 17">JEL478</strain>
    </source>
</reference>
<dbReference type="GO" id="GO:0005737">
    <property type="term" value="C:cytoplasm"/>
    <property type="evidence" value="ECO:0007669"/>
    <property type="project" value="UniProtKB-SubCell"/>
</dbReference>
<evidence type="ECO:0000259" key="14">
    <source>
        <dbReference type="Pfam" id="PF01634"/>
    </source>
</evidence>
<evidence type="ECO:0000256" key="12">
    <source>
        <dbReference type="ARBA" id="ARBA00022840"/>
    </source>
</evidence>
<dbReference type="InterPro" id="IPR015867">
    <property type="entry name" value="N-reg_PII/ATP_PRibTrfase_C"/>
</dbReference>
<dbReference type="Proteomes" id="UP000070544">
    <property type="component" value="Unassembled WGS sequence"/>
</dbReference>
<dbReference type="FunFam" id="3.40.190.10:FF:000082">
    <property type="entry name" value="ATP phosphoribosyltransferase"/>
    <property type="match status" value="1"/>
</dbReference>
<dbReference type="GO" id="GO:0005524">
    <property type="term" value="F:ATP binding"/>
    <property type="evidence" value="ECO:0007669"/>
    <property type="project" value="UniProtKB-KW"/>
</dbReference>
<evidence type="ECO:0000256" key="11">
    <source>
        <dbReference type="ARBA" id="ARBA00022741"/>
    </source>
</evidence>
<dbReference type="GO" id="GO:0000105">
    <property type="term" value="P:L-histidine biosynthetic process"/>
    <property type="evidence" value="ECO:0007669"/>
    <property type="project" value="UniProtKB-UniPathway"/>
</dbReference>
<evidence type="ECO:0000259" key="15">
    <source>
        <dbReference type="Pfam" id="PF08029"/>
    </source>
</evidence>
<evidence type="ECO:0000256" key="3">
    <source>
        <dbReference type="ARBA" id="ARBA00004667"/>
    </source>
</evidence>
<evidence type="ECO:0000256" key="10">
    <source>
        <dbReference type="ARBA" id="ARBA00022679"/>
    </source>
</evidence>
<protein>
    <recommendedName>
        <fullName evidence="6">ATP phosphoribosyltransferase</fullName>
        <ecNumber evidence="5">2.4.2.17</ecNumber>
    </recommendedName>
</protein>
<dbReference type="InterPro" id="IPR013820">
    <property type="entry name" value="ATP_PRibTrfase_cat"/>
</dbReference>